<keyword evidence="1" id="KW-0812">Transmembrane</keyword>
<evidence type="ECO:0000313" key="2">
    <source>
        <dbReference type="EMBL" id="NLS08518.1"/>
    </source>
</evidence>
<name>A0A7X8TI69_9MICC</name>
<feature type="transmembrane region" description="Helical" evidence="1">
    <location>
        <begin position="82"/>
        <end position="102"/>
    </location>
</feature>
<accession>A0A7X8TI69</accession>
<sequence length="150" mass="15786">MAEADQPQQKVFPRTTGWRRVLISTTAAGLGAVALLSAVAALIGGSEAAYSAAAGGGAVVVLSAISLAIIDLCERHAPHLTMAMFMLGFCLKIAALAMLLPLMDTSQWLQPAWALGAGIGVLVLWQTVEIMTFARLRVTVEPDASDFYNL</sequence>
<gene>
    <name evidence="2" type="ORF">HGQ17_00545</name>
</gene>
<evidence type="ECO:0000256" key="1">
    <source>
        <dbReference type="SAM" id="Phobius"/>
    </source>
</evidence>
<dbReference type="AlphaFoldDB" id="A0A7X8TI69"/>
<dbReference type="RefSeq" id="WP_168886024.1">
    <property type="nucleotide sequence ID" value="NZ_JABAHY010000001.1"/>
</dbReference>
<keyword evidence="1" id="KW-0472">Membrane</keyword>
<organism evidence="2 3">
    <name type="scientific">Nesterenkonia sedimenti</name>
    <dbReference type="NCBI Taxonomy" id="1463632"/>
    <lineage>
        <taxon>Bacteria</taxon>
        <taxon>Bacillati</taxon>
        <taxon>Actinomycetota</taxon>
        <taxon>Actinomycetes</taxon>
        <taxon>Micrococcales</taxon>
        <taxon>Micrococcaceae</taxon>
        <taxon>Nesterenkonia</taxon>
    </lineage>
</organism>
<feature type="transmembrane region" description="Helical" evidence="1">
    <location>
        <begin position="108"/>
        <end position="128"/>
    </location>
</feature>
<dbReference type="EMBL" id="JABAHY010000001">
    <property type="protein sequence ID" value="NLS08518.1"/>
    <property type="molecule type" value="Genomic_DNA"/>
</dbReference>
<keyword evidence="1" id="KW-1133">Transmembrane helix</keyword>
<feature type="transmembrane region" description="Helical" evidence="1">
    <location>
        <begin position="21"/>
        <end position="43"/>
    </location>
</feature>
<feature type="transmembrane region" description="Helical" evidence="1">
    <location>
        <begin position="49"/>
        <end position="70"/>
    </location>
</feature>
<evidence type="ECO:0008006" key="4">
    <source>
        <dbReference type="Google" id="ProtNLM"/>
    </source>
</evidence>
<protein>
    <recommendedName>
        <fullName evidence="4">ATP synthase protein I</fullName>
    </recommendedName>
</protein>
<dbReference type="Proteomes" id="UP000523139">
    <property type="component" value="Unassembled WGS sequence"/>
</dbReference>
<evidence type="ECO:0000313" key="3">
    <source>
        <dbReference type="Proteomes" id="UP000523139"/>
    </source>
</evidence>
<comment type="caution">
    <text evidence="2">The sequence shown here is derived from an EMBL/GenBank/DDBJ whole genome shotgun (WGS) entry which is preliminary data.</text>
</comment>
<proteinExistence type="predicted"/>
<reference evidence="2 3" key="1">
    <citation type="submission" date="2020-04" db="EMBL/GenBank/DDBJ databases">
        <title>Nesterenkonia sp. nov., isolated from marine sediment.</title>
        <authorList>
            <person name="Zhang G."/>
        </authorList>
    </citation>
    <scope>NUCLEOTIDE SEQUENCE [LARGE SCALE GENOMIC DNA]</scope>
    <source>
        <strain evidence="2 3">MY13</strain>
    </source>
</reference>
<keyword evidence="3" id="KW-1185">Reference proteome</keyword>